<feature type="repeat" description="WD" evidence="3">
    <location>
        <begin position="38"/>
        <end position="78"/>
    </location>
</feature>
<dbReference type="SUPFAM" id="SSF50978">
    <property type="entry name" value="WD40 repeat-like"/>
    <property type="match status" value="1"/>
</dbReference>
<dbReference type="Gene3D" id="2.130.10.10">
    <property type="entry name" value="YVTN repeat-like/Quinoprotein amine dehydrogenase"/>
    <property type="match status" value="2"/>
</dbReference>
<dbReference type="Ensembl" id="ENSDCDT00010068769.1">
    <property type="protein sequence ID" value="ENSDCDP00010058075.1"/>
    <property type="gene ID" value="ENSDCDG00010032759.1"/>
</dbReference>
<reference evidence="4" key="3">
    <citation type="submission" date="2025-09" db="UniProtKB">
        <authorList>
            <consortium name="Ensembl"/>
        </authorList>
    </citation>
    <scope>IDENTIFICATION</scope>
</reference>
<dbReference type="PANTHER" id="PTHR22805">
    <property type="entry name" value="WDR41-RELATED"/>
    <property type="match status" value="1"/>
</dbReference>
<dbReference type="InterPro" id="IPR036322">
    <property type="entry name" value="WD40_repeat_dom_sf"/>
</dbReference>
<name>A0AAY4EKA3_9TELE</name>
<dbReference type="AlphaFoldDB" id="A0AAY4EKA3"/>
<dbReference type="PANTHER" id="PTHR22805:SF2">
    <property type="entry name" value="WD REPEAT-CONTAINING PROTEIN 41"/>
    <property type="match status" value="1"/>
</dbReference>
<dbReference type="GO" id="GO:0010506">
    <property type="term" value="P:regulation of autophagy"/>
    <property type="evidence" value="ECO:0007669"/>
    <property type="project" value="InterPro"/>
</dbReference>
<dbReference type="InterPro" id="IPR001680">
    <property type="entry name" value="WD40_rpt"/>
</dbReference>
<keyword evidence="1 3" id="KW-0853">WD repeat</keyword>
<evidence type="ECO:0000256" key="2">
    <source>
        <dbReference type="ARBA" id="ARBA00022737"/>
    </source>
</evidence>
<dbReference type="InterPro" id="IPR040102">
    <property type="entry name" value="WDR41"/>
</dbReference>
<dbReference type="InterPro" id="IPR020472">
    <property type="entry name" value="WD40_PAC1"/>
</dbReference>
<evidence type="ECO:0008006" key="6">
    <source>
        <dbReference type="Google" id="ProtNLM"/>
    </source>
</evidence>
<dbReference type="PROSITE" id="PS50082">
    <property type="entry name" value="WD_REPEATS_2"/>
    <property type="match status" value="2"/>
</dbReference>
<keyword evidence="5" id="KW-1185">Reference proteome</keyword>
<dbReference type="InterPro" id="IPR015943">
    <property type="entry name" value="WD40/YVTN_repeat-like_dom_sf"/>
</dbReference>
<dbReference type="Pfam" id="PF25178">
    <property type="entry name" value="Beta-prop_WDR41"/>
    <property type="match status" value="2"/>
</dbReference>
<dbReference type="GeneTree" id="ENSGT00390000017026"/>
<dbReference type="SMART" id="SM00320">
    <property type="entry name" value="WD40"/>
    <property type="match status" value="6"/>
</dbReference>
<keyword evidence="2" id="KW-0677">Repeat</keyword>
<organism evidence="4 5">
    <name type="scientific">Denticeps clupeoides</name>
    <name type="common">denticle herring</name>
    <dbReference type="NCBI Taxonomy" id="299321"/>
    <lineage>
        <taxon>Eukaryota</taxon>
        <taxon>Metazoa</taxon>
        <taxon>Chordata</taxon>
        <taxon>Craniata</taxon>
        <taxon>Vertebrata</taxon>
        <taxon>Euteleostomi</taxon>
        <taxon>Actinopterygii</taxon>
        <taxon>Neopterygii</taxon>
        <taxon>Teleostei</taxon>
        <taxon>Clupei</taxon>
        <taxon>Clupeiformes</taxon>
        <taxon>Denticipitoidei</taxon>
        <taxon>Denticipitidae</taxon>
        <taxon>Denticeps</taxon>
    </lineage>
</organism>
<reference evidence="4 5" key="1">
    <citation type="submission" date="2020-06" db="EMBL/GenBank/DDBJ databases">
        <authorList>
            <consortium name="Wellcome Sanger Institute Data Sharing"/>
        </authorList>
    </citation>
    <scope>NUCLEOTIDE SEQUENCE [LARGE SCALE GENOMIC DNA]</scope>
</reference>
<dbReference type="PRINTS" id="PR00320">
    <property type="entry name" value="GPROTEINBRPT"/>
</dbReference>
<protein>
    <recommendedName>
        <fullName evidence="6">WD repeat-containing protein 41</fullName>
    </recommendedName>
</protein>
<evidence type="ECO:0000313" key="5">
    <source>
        <dbReference type="Proteomes" id="UP000694580"/>
    </source>
</evidence>
<evidence type="ECO:0000256" key="1">
    <source>
        <dbReference type="ARBA" id="ARBA00022574"/>
    </source>
</evidence>
<evidence type="ECO:0000313" key="4">
    <source>
        <dbReference type="Ensembl" id="ENSDCDP00010058075.1"/>
    </source>
</evidence>
<dbReference type="GO" id="GO:0005765">
    <property type="term" value="C:lysosomal membrane"/>
    <property type="evidence" value="ECO:0007669"/>
    <property type="project" value="TreeGrafter"/>
</dbReference>
<evidence type="ECO:0000256" key="3">
    <source>
        <dbReference type="PROSITE-ProRule" id="PRU00221"/>
    </source>
</evidence>
<gene>
    <name evidence="4" type="primary">WDR41</name>
</gene>
<sequence length="416" mass="46181">MLRWILGGREAQGAVEKSPTLFIGEEQPKNPFTELQVLKGHFDIVRFLVQIDDSRFASAGDDGLVLVWNVETGERLMELRGHSQQITAMVAWSLINADTSHTSIITASSDRSLSLWDPDTGNRVQTISDLQSSVKCLLVLEHLDLWLSGGNELCVWNQDFKLLCKREVHSDAAITAMVQLPKMHVAAAVDKEIDGLFASGSHVGELIIWDAVNWTIQAYEHILWEEPHCDGQAEIRFVSQKQSDMSIHHLASNGEVILAAVGSGLYVYNIHSRNVVAYRKMAHDSNVLHTMLLSDGQLMSCSEDGSVRMWEMEPLPLPAEPASPGFFGLWSFGRSSKQTCPPVKKVPEVPILKSLELTGDLIGHSGAIQMFLSFGEKGLVTCSTDHLVILWKDGERQSRLRSLAVFQKLEENQGLC</sequence>
<dbReference type="InterPro" id="IPR019775">
    <property type="entry name" value="WD40_repeat_CS"/>
</dbReference>
<dbReference type="PROSITE" id="PS00678">
    <property type="entry name" value="WD_REPEATS_1"/>
    <property type="match status" value="1"/>
</dbReference>
<accession>A0AAY4EKA3</accession>
<proteinExistence type="predicted"/>
<reference evidence="4" key="2">
    <citation type="submission" date="2025-08" db="UniProtKB">
        <authorList>
            <consortium name="Ensembl"/>
        </authorList>
    </citation>
    <scope>IDENTIFICATION</scope>
</reference>
<dbReference type="Proteomes" id="UP000694580">
    <property type="component" value="Chromosome 3"/>
</dbReference>
<feature type="repeat" description="WD" evidence="3">
    <location>
        <begin position="104"/>
        <end position="126"/>
    </location>
</feature>